<dbReference type="Pfam" id="PF06925">
    <property type="entry name" value="MGDG_synth"/>
    <property type="match status" value="1"/>
</dbReference>
<keyword evidence="4" id="KW-0808">Transferase</keyword>
<reference evidence="7 8" key="1">
    <citation type="submission" date="2016-01" db="EMBL/GenBank/DDBJ databases">
        <title>Genome Sequences of Twelve Sporeforming Bacillus Species Isolated from Foods.</title>
        <authorList>
            <person name="Berendsen E.M."/>
            <person name="Wells-Bennik M.H."/>
            <person name="Krawcyk A.O."/>
            <person name="De Jong A."/>
            <person name="Holsappel S."/>
            <person name="Eijlander R.T."/>
            <person name="Kuipers O.P."/>
        </authorList>
    </citation>
    <scope>NUCLEOTIDE SEQUENCE [LARGE SCALE GENOMIC DNA]</scope>
    <source>
        <strain evidence="7 8">B4099</strain>
    </source>
</reference>
<evidence type="ECO:0000256" key="2">
    <source>
        <dbReference type="ARBA" id="ARBA00006962"/>
    </source>
</evidence>
<dbReference type="GO" id="GO:0016758">
    <property type="term" value="F:hexosyltransferase activity"/>
    <property type="evidence" value="ECO:0007669"/>
    <property type="project" value="InterPro"/>
</dbReference>
<dbReference type="PANTHER" id="PTHR43025:SF3">
    <property type="entry name" value="MONOGALACTOSYLDIACYLGLYCEROL SYNTHASE 1, CHLOROPLASTIC"/>
    <property type="match status" value="1"/>
</dbReference>
<dbReference type="InterPro" id="IPR007235">
    <property type="entry name" value="Glyco_trans_28_C"/>
</dbReference>
<proteinExistence type="inferred from homology"/>
<comment type="caution">
    <text evidence="7">The sequence shown here is derived from an EMBL/GenBank/DDBJ whole genome shotgun (WGS) entry which is preliminary data.</text>
</comment>
<dbReference type="Proteomes" id="UP000075304">
    <property type="component" value="Unassembled WGS sequence"/>
</dbReference>
<dbReference type="PATRIC" id="fig|1398.25.peg.2035"/>
<name>A0A150KIM4_HEYCO</name>
<evidence type="ECO:0000256" key="4">
    <source>
        <dbReference type="ARBA" id="ARBA00022679"/>
    </source>
</evidence>
<evidence type="ECO:0000259" key="5">
    <source>
        <dbReference type="Pfam" id="PF04101"/>
    </source>
</evidence>
<dbReference type="Gene3D" id="3.40.50.2000">
    <property type="entry name" value="Glycogen Phosphorylase B"/>
    <property type="match status" value="1"/>
</dbReference>
<dbReference type="AlphaFoldDB" id="A0A150KIM4"/>
<organism evidence="7 8">
    <name type="scientific">Heyndrickxia coagulans</name>
    <name type="common">Weizmannia coagulans</name>
    <dbReference type="NCBI Taxonomy" id="1398"/>
    <lineage>
        <taxon>Bacteria</taxon>
        <taxon>Bacillati</taxon>
        <taxon>Bacillota</taxon>
        <taxon>Bacilli</taxon>
        <taxon>Bacillales</taxon>
        <taxon>Bacillaceae</taxon>
        <taxon>Heyndrickxia</taxon>
    </lineage>
</organism>
<evidence type="ECO:0000313" key="8">
    <source>
        <dbReference type="Proteomes" id="UP000075304"/>
    </source>
</evidence>
<comment type="similarity">
    <text evidence="2">Belongs to the glycosyltransferase 28 family.</text>
</comment>
<feature type="domain" description="Glycosyl transferase family 28 C-terminal" evidence="5">
    <location>
        <begin position="221"/>
        <end position="313"/>
    </location>
</feature>
<evidence type="ECO:0008006" key="9">
    <source>
        <dbReference type="Google" id="ProtNLM"/>
    </source>
</evidence>
<dbReference type="SUPFAM" id="SSF53756">
    <property type="entry name" value="UDP-Glycosyltransferase/glycogen phosphorylase"/>
    <property type="match status" value="1"/>
</dbReference>
<dbReference type="InterPro" id="IPR050519">
    <property type="entry name" value="Glycosyltransf_28_UgtP"/>
</dbReference>
<gene>
    <name evidence="7" type="ORF">B4099_2372</name>
</gene>
<dbReference type="EMBL" id="LQYI01000028">
    <property type="protein sequence ID" value="KYC71475.1"/>
    <property type="molecule type" value="Genomic_DNA"/>
</dbReference>
<feature type="domain" description="Diacylglycerol glucosyltransferase N-terminal" evidence="6">
    <location>
        <begin position="37"/>
        <end position="203"/>
    </location>
</feature>
<keyword evidence="3" id="KW-0328">Glycosyltransferase</keyword>
<dbReference type="Pfam" id="PF04101">
    <property type="entry name" value="Glyco_tran_28_C"/>
    <property type="match status" value="1"/>
</dbReference>
<evidence type="ECO:0000256" key="3">
    <source>
        <dbReference type="ARBA" id="ARBA00022676"/>
    </source>
</evidence>
<evidence type="ECO:0000313" key="7">
    <source>
        <dbReference type="EMBL" id="KYC71475.1"/>
    </source>
</evidence>
<accession>A0A150KIM4</accession>
<dbReference type="InterPro" id="IPR009695">
    <property type="entry name" value="Diacylglyc_glucosyltr_N"/>
</dbReference>
<dbReference type="GO" id="GO:0016020">
    <property type="term" value="C:membrane"/>
    <property type="evidence" value="ECO:0007669"/>
    <property type="project" value="UniProtKB-SubCell"/>
</dbReference>
<evidence type="ECO:0000259" key="6">
    <source>
        <dbReference type="Pfam" id="PF06925"/>
    </source>
</evidence>
<protein>
    <recommendedName>
        <fullName evidence="9">Monogalactosyldiacylglycerol synthase</fullName>
    </recommendedName>
</protein>
<dbReference type="GO" id="GO:0009247">
    <property type="term" value="P:glycolipid biosynthetic process"/>
    <property type="evidence" value="ECO:0007669"/>
    <property type="project" value="InterPro"/>
</dbReference>
<dbReference type="PANTHER" id="PTHR43025">
    <property type="entry name" value="MONOGALACTOSYLDIACYLGLYCEROL SYNTHASE"/>
    <property type="match status" value="1"/>
</dbReference>
<sequence length="410" mass="47399">MRKSIYYKKNRLPEKEEDSLAKVKVLILPLLKMPSGHHQVAEALMHKLKCMDSTIEMKKVDLISYTSGMLEKIVTKMYLNWIQKAPRTYQWVYKHFIYADADQTALMKLYELSFIKQMEKLIAEENPDLVICTHSFPSMLLSRLKSKGKIDVPVINAYTDFFVNGLWGKKEIDIHFVPNQTIKTTLICNGVPEQNIFVTGIPIHEAFKERTALRHTSRKKILISGGSSGLGDLYRLLKALKREQPDRADYYVLCGKNKKLYHKLNGWGMKHIIPVPYIQSRKEMSRLYDEADAIITKPGGVTISEVIQKKLPIFIHSVLPGQEEINLAFLKQHGLVFELDFTKPVEEQVMEILEDGKQLARFYRRLRQYGSEIELQGKEFDVLIRGLLGRKANQTPDKVLKDQYFVSTSY</sequence>
<evidence type="ECO:0000256" key="1">
    <source>
        <dbReference type="ARBA" id="ARBA00004370"/>
    </source>
</evidence>
<comment type="subcellular location">
    <subcellularLocation>
        <location evidence="1">Membrane</location>
    </subcellularLocation>
</comment>